<feature type="region of interest" description="Disordered" evidence="1">
    <location>
        <begin position="68"/>
        <end position="109"/>
    </location>
</feature>
<keyword evidence="3" id="KW-1185">Reference proteome</keyword>
<proteinExistence type="predicted"/>
<dbReference type="Proteomes" id="UP001177023">
    <property type="component" value="Unassembled WGS sequence"/>
</dbReference>
<organism evidence="2 3">
    <name type="scientific">Mesorhabditis spiculigera</name>
    <dbReference type="NCBI Taxonomy" id="96644"/>
    <lineage>
        <taxon>Eukaryota</taxon>
        <taxon>Metazoa</taxon>
        <taxon>Ecdysozoa</taxon>
        <taxon>Nematoda</taxon>
        <taxon>Chromadorea</taxon>
        <taxon>Rhabditida</taxon>
        <taxon>Rhabditina</taxon>
        <taxon>Rhabditomorpha</taxon>
        <taxon>Rhabditoidea</taxon>
        <taxon>Rhabditidae</taxon>
        <taxon>Mesorhabditinae</taxon>
        <taxon>Mesorhabditis</taxon>
    </lineage>
</organism>
<gene>
    <name evidence="2" type="ORF">MSPICULIGERA_LOCUS19152</name>
</gene>
<dbReference type="EMBL" id="CATQJA010002662">
    <property type="protein sequence ID" value="CAJ0580983.1"/>
    <property type="molecule type" value="Genomic_DNA"/>
</dbReference>
<feature type="compositionally biased region" description="Polar residues" evidence="1">
    <location>
        <begin position="95"/>
        <end position="109"/>
    </location>
</feature>
<protein>
    <submittedName>
        <fullName evidence="2">Uncharacterized protein</fullName>
    </submittedName>
</protein>
<feature type="non-terminal residue" evidence="2">
    <location>
        <position position="1"/>
    </location>
</feature>
<reference evidence="2" key="1">
    <citation type="submission" date="2023-06" db="EMBL/GenBank/DDBJ databases">
        <authorList>
            <person name="Delattre M."/>
        </authorList>
    </citation>
    <scope>NUCLEOTIDE SEQUENCE</scope>
    <source>
        <strain evidence="2">AF72</strain>
    </source>
</reference>
<name>A0AA36G7L1_9BILA</name>
<evidence type="ECO:0000313" key="2">
    <source>
        <dbReference type="EMBL" id="CAJ0580983.1"/>
    </source>
</evidence>
<feature type="compositionally biased region" description="Acidic residues" evidence="1">
    <location>
        <begin position="79"/>
        <end position="94"/>
    </location>
</feature>
<accession>A0AA36G7L1</accession>
<sequence length="158" mass="17214">MKKFLEMQGEVVFDTGTTITVDTTTSSGTEVETTGIPTTTETATTTTTEGTTIRWHLYSHRPDRQLGEAILGPRLSENPDGEGSDDFSTNDDATEINGNNSAETPTLEESSIELYEPTIDLITKGPFQAEQGDTWIQRVLASLQSVPDDLHPTVVGYM</sequence>
<evidence type="ECO:0000256" key="1">
    <source>
        <dbReference type="SAM" id="MobiDB-lite"/>
    </source>
</evidence>
<evidence type="ECO:0000313" key="3">
    <source>
        <dbReference type="Proteomes" id="UP001177023"/>
    </source>
</evidence>
<dbReference type="AlphaFoldDB" id="A0AA36G7L1"/>
<comment type="caution">
    <text evidence="2">The sequence shown here is derived from an EMBL/GenBank/DDBJ whole genome shotgun (WGS) entry which is preliminary data.</text>
</comment>